<accession>A0AAJ0DHS0</accession>
<dbReference type="Proteomes" id="UP001271007">
    <property type="component" value="Unassembled WGS sequence"/>
</dbReference>
<sequence>MDHQELLHIIQRNRSITVAAAMITSGSRSTRVLVVVVKGRINPYVKSYVPHRSITFAIQKTTPQREQIEFQIKQSRLTKGEEVEIHVKFGRLKKTQINDFIKAYNKDKKNKKLAAMSISPSSCKHRGRSVQMAASKDDYNSPRTGLKTTIWHIALSWAGNPTMERSASLKGNPLVNLSNYGSHRDHRKDYQSDVQCHTHSFLRSCILVLVRNARGVHIWQAATGEQQKALIRAKFFEAPLTIPKACFKYEDHVVDMKGIWGKDLEGPEGEKAGKWQKAILTFFVSLAHRVSEVRTVPTLRDGEVPSRGEQLKLFTFYKAMKMSESLDLLELGPIGKTPCRPRRSENGGHGRYFEGIEVLTSNRA</sequence>
<name>A0AAJ0DHS0_9PEZI</name>
<keyword evidence="2" id="KW-1185">Reference proteome</keyword>
<evidence type="ECO:0000313" key="2">
    <source>
        <dbReference type="Proteomes" id="UP001271007"/>
    </source>
</evidence>
<comment type="caution">
    <text evidence="1">The sequence shown here is derived from an EMBL/GenBank/DDBJ whole genome shotgun (WGS) entry which is preliminary data.</text>
</comment>
<organism evidence="1 2">
    <name type="scientific">Extremus antarcticus</name>
    <dbReference type="NCBI Taxonomy" id="702011"/>
    <lineage>
        <taxon>Eukaryota</taxon>
        <taxon>Fungi</taxon>
        <taxon>Dikarya</taxon>
        <taxon>Ascomycota</taxon>
        <taxon>Pezizomycotina</taxon>
        <taxon>Dothideomycetes</taxon>
        <taxon>Dothideomycetidae</taxon>
        <taxon>Mycosphaerellales</taxon>
        <taxon>Extremaceae</taxon>
        <taxon>Extremus</taxon>
    </lineage>
</organism>
<proteinExistence type="predicted"/>
<gene>
    <name evidence="1" type="ORF">LTR09_008333</name>
</gene>
<evidence type="ECO:0000313" key="1">
    <source>
        <dbReference type="EMBL" id="KAK3050422.1"/>
    </source>
</evidence>
<dbReference type="AlphaFoldDB" id="A0AAJ0DHS0"/>
<protein>
    <submittedName>
        <fullName evidence="1">Uncharacterized protein</fullName>
    </submittedName>
</protein>
<dbReference type="EMBL" id="JAWDJX010000032">
    <property type="protein sequence ID" value="KAK3050422.1"/>
    <property type="molecule type" value="Genomic_DNA"/>
</dbReference>
<reference evidence="1" key="1">
    <citation type="submission" date="2023-04" db="EMBL/GenBank/DDBJ databases">
        <title>Black Yeasts Isolated from many extreme environments.</title>
        <authorList>
            <person name="Coleine C."/>
            <person name="Stajich J.E."/>
            <person name="Selbmann L."/>
        </authorList>
    </citation>
    <scope>NUCLEOTIDE SEQUENCE</scope>
    <source>
        <strain evidence="1">CCFEE 5312</strain>
    </source>
</reference>